<dbReference type="EMBL" id="QAPF01000046">
    <property type="protein sequence ID" value="TEA19510.1"/>
    <property type="molecule type" value="Genomic_DNA"/>
</dbReference>
<sequence>MAWSPAFRDAWAEPFAARYPQQKAAEVNAKTYDYIIVGGGAAACVLASRLSEDPTVTVLLISKGKVSDGWLHSIPLVGNARDGAGSDIDTLWSEPNDQWPKHKVRTFTSQSLGGATTVNGLMYTRAAPSLYNHWAALGNDQWSFEKCEPYFKKFENSHSRPGAPYRGHNGPVDITARPHLFAVDDYFEEAARDLNIPIGDDVNDPRAPAAGIFTVEAMITKLGSRHSAYTAFLPKSLVLNRQERLTICAGATATRLQTNQDGTEATGVYILDHLSKSPGKECLVRAEREVIVSCGALFSPQLLMLSGIGPRQHIQEHKIPLVRDLPGVGIVSDHVAFNMSFELRLVDSFLRMMNPFVAIWMLLVYIFAKTGMLATAGARLSVWLNSRTIDEETMTLKLSTDARGHDDLDASLPENIPDIELLYANAAFDAESGKGYGMWQAVIAQPFSRGRVELASTDPLAPPKYFSQYIADERDWIVARKAARFTMNYIERFRQTKYPFNSVWHSGPGVKRGTVEGSWKDLSDAQVDAYIKEKLINHYHSTSSCRMAPQDDGGVVGQDLRVHGFRNLRVVDASVFPVISSHHPVATIYMIAERCADFIKNDWA</sequence>
<proteinExistence type="inferred from homology"/>
<dbReference type="Pfam" id="PF00732">
    <property type="entry name" value="GMC_oxred_N"/>
    <property type="match status" value="1"/>
</dbReference>
<dbReference type="SUPFAM" id="SSF54373">
    <property type="entry name" value="FAD-linked reductases, C-terminal domain"/>
    <property type="match status" value="1"/>
</dbReference>
<evidence type="ECO:0000256" key="2">
    <source>
        <dbReference type="PIRSR" id="PIRSR000137-1"/>
    </source>
</evidence>
<feature type="transmembrane region" description="Helical" evidence="3">
    <location>
        <begin position="349"/>
        <end position="368"/>
    </location>
</feature>
<dbReference type="AlphaFoldDB" id="A0A4R8TLH2"/>
<comment type="similarity">
    <text evidence="1">Belongs to the GMC oxidoreductase family.</text>
</comment>
<keyword evidence="6" id="KW-1185">Reference proteome</keyword>
<feature type="active site" description="Proton acceptor" evidence="2">
    <location>
        <position position="583"/>
    </location>
</feature>
<dbReference type="GO" id="GO:0016614">
    <property type="term" value="F:oxidoreductase activity, acting on CH-OH group of donors"/>
    <property type="evidence" value="ECO:0007669"/>
    <property type="project" value="InterPro"/>
</dbReference>
<dbReference type="InterPro" id="IPR000172">
    <property type="entry name" value="GMC_OxRdtase_N"/>
</dbReference>
<dbReference type="GO" id="GO:0050660">
    <property type="term" value="F:flavin adenine dinucleotide binding"/>
    <property type="evidence" value="ECO:0007669"/>
    <property type="project" value="InterPro"/>
</dbReference>
<organism evidence="5 6">
    <name type="scientific">Colletotrichum sidae</name>
    <dbReference type="NCBI Taxonomy" id="1347389"/>
    <lineage>
        <taxon>Eukaryota</taxon>
        <taxon>Fungi</taxon>
        <taxon>Dikarya</taxon>
        <taxon>Ascomycota</taxon>
        <taxon>Pezizomycotina</taxon>
        <taxon>Sordariomycetes</taxon>
        <taxon>Hypocreomycetidae</taxon>
        <taxon>Glomerellales</taxon>
        <taxon>Glomerellaceae</taxon>
        <taxon>Colletotrichum</taxon>
        <taxon>Colletotrichum orbiculare species complex</taxon>
    </lineage>
</organism>
<dbReference type="PIRSF" id="PIRSF000137">
    <property type="entry name" value="Alcohol_oxidase"/>
    <property type="match status" value="1"/>
</dbReference>
<dbReference type="PANTHER" id="PTHR11552:SF219">
    <property type="entry name" value="GLUCOSE-METHANOL-CHOLINE OXIDOREDUCTASE N-TERMINAL DOMAIN-CONTAINING PROTEIN"/>
    <property type="match status" value="1"/>
</dbReference>
<dbReference type="PANTHER" id="PTHR11552">
    <property type="entry name" value="GLUCOSE-METHANOL-CHOLINE GMC OXIDOREDUCTASE"/>
    <property type="match status" value="1"/>
</dbReference>
<evidence type="ECO:0000313" key="6">
    <source>
        <dbReference type="Proteomes" id="UP000295604"/>
    </source>
</evidence>
<dbReference type="Proteomes" id="UP000295604">
    <property type="component" value="Unassembled WGS sequence"/>
</dbReference>
<name>A0A4R8TLH2_9PEZI</name>
<feature type="active site" description="Proton donor" evidence="2">
    <location>
        <position position="540"/>
    </location>
</feature>
<accession>A0A4R8TLH2</accession>
<evidence type="ECO:0000259" key="4">
    <source>
        <dbReference type="PROSITE" id="PS00624"/>
    </source>
</evidence>
<dbReference type="Gene3D" id="3.50.50.60">
    <property type="entry name" value="FAD/NAD(P)-binding domain"/>
    <property type="match status" value="1"/>
</dbReference>
<reference evidence="5 6" key="1">
    <citation type="submission" date="2018-11" db="EMBL/GenBank/DDBJ databases">
        <title>Genome sequence and assembly of Colletotrichum sidae.</title>
        <authorList>
            <person name="Gan P."/>
            <person name="Shirasu K."/>
        </authorList>
    </citation>
    <scope>NUCLEOTIDE SEQUENCE [LARGE SCALE GENOMIC DNA]</scope>
    <source>
        <strain evidence="5 6">CBS 518.97</strain>
    </source>
</reference>
<evidence type="ECO:0000313" key="5">
    <source>
        <dbReference type="EMBL" id="TEA19510.1"/>
    </source>
</evidence>
<dbReference type="SUPFAM" id="SSF51905">
    <property type="entry name" value="FAD/NAD(P)-binding domain"/>
    <property type="match status" value="1"/>
</dbReference>
<protein>
    <submittedName>
        <fullName evidence="5">L-sorbose 1-dehydrogenase</fullName>
    </submittedName>
</protein>
<keyword evidence="3" id="KW-1133">Transmembrane helix</keyword>
<evidence type="ECO:0000256" key="3">
    <source>
        <dbReference type="SAM" id="Phobius"/>
    </source>
</evidence>
<keyword evidence="3" id="KW-0472">Membrane</keyword>
<dbReference type="Pfam" id="PF05199">
    <property type="entry name" value="GMC_oxred_C"/>
    <property type="match status" value="1"/>
</dbReference>
<dbReference type="InterPro" id="IPR036188">
    <property type="entry name" value="FAD/NAD-bd_sf"/>
</dbReference>
<keyword evidence="3" id="KW-0812">Transmembrane</keyword>
<dbReference type="Gene3D" id="3.30.560.10">
    <property type="entry name" value="Glucose Oxidase, domain 3"/>
    <property type="match status" value="1"/>
</dbReference>
<evidence type="ECO:0000256" key="1">
    <source>
        <dbReference type="ARBA" id="ARBA00010790"/>
    </source>
</evidence>
<comment type="caution">
    <text evidence="5">The sequence shown here is derived from an EMBL/GenBank/DDBJ whole genome shotgun (WGS) entry which is preliminary data.</text>
</comment>
<feature type="domain" description="Glucose-methanol-choline oxidoreductase N-terminal" evidence="4">
    <location>
        <begin position="295"/>
        <end position="309"/>
    </location>
</feature>
<dbReference type="InterPro" id="IPR007867">
    <property type="entry name" value="GMC_OxRtase_C"/>
</dbReference>
<dbReference type="InterPro" id="IPR012132">
    <property type="entry name" value="GMC_OxRdtase"/>
</dbReference>
<dbReference type="PROSITE" id="PS00624">
    <property type="entry name" value="GMC_OXRED_2"/>
    <property type="match status" value="1"/>
</dbReference>
<gene>
    <name evidence="5" type="primary">SDH-1</name>
    <name evidence="5" type="ORF">C8034_v008413</name>
</gene>